<dbReference type="InterPro" id="IPR015943">
    <property type="entry name" value="WD40/YVTN_repeat-like_dom_sf"/>
</dbReference>
<dbReference type="GO" id="GO:0016020">
    <property type="term" value="C:membrane"/>
    <property type="evidence" value="ECO:0007669"/>
    <property type="project" value="TreeGrafter"/>
</dbReference>
<keyword evidence="15" id="KW-1185">Reference proteome</keyword>
<keyword evidence="6 7" id="KW-0966">Cell projection</keyword>
<evidence type="ECO:0000256" key="7">
    <source>
        <dbReference type="PIRNR" id="PIRNR013684"/>
    </source>
</evidence>
<feature type="domain" description="BBS2 platform" evidence="12">
    <location>
        <begin position="483"/>
        <end position="568"/>
    </location>
</feature>
<dbReference type="GO" id="GO:1905515">
    <property type="term" value="P:non-motile cilium assembly"/>
    <property type="evidence" value="ECO:0007669"/>
    <property type="project" value="InterPro"/>
</dbReference>
<keyword evidence="4 7" id="KW-0969">Cilium</keyword>
<comment type="caution">
    <text evidence="14">The sequence shown here is derived from an EMBL/GenBank/DDBJ whole genome shotgun (WGS) entry which is preliminary data.</text>
</comment>
<evidence type="ECO:0000259" key="13">
    <source>
        <dbReference type="Pfam" id="PF23353"/>
    </source>
</evidence>
<feature type="domain" description="BBS2 GAE" evidence="10">
    <location>
        <begin position="380"/>
        <end position="466"/>
    </location>
</feature>
<dbReference type="EMBL" id="CANHGI010000004">
    <property type="protein sequence ID" value="CAI5449364.1"/>
    <property type="molecule type" value="Genomic_DNA"/>
</dbReference>
<dbReference type="InterPro" id="IPR029333">
    <property type="entry name" value="BBS2_GAE_dom"/>
</dbReference>
<evidence type="ECO:0000259" key="10">
    <source>
        <dbReference type="Pfam" id="PF14782"/>
    </source>
</evidence>
<dbReference type="GO" id="GO:0031514">
    <property type="term" value="C:motile cilium"/>
    <property type="evidence" value="ECO:0007669"/>
    <property type="project" value="TreeGrafter"/>
</dbReference>
<evidence type="ECO:0000256" key="6">
    <source>
        <dbReference type="ARBA" id="ARBA00023273"/>
    </source>
</evidence>
<dbReference type="OrthoDB" id="2120021at2759"/>
<evidence type="ECO:0000313" key="14">
    <source>
        <dbReference type="EMBL" id="CAI5449364.1"/>
    </source>
</evidence>
<dbReference type="Gene3D" id="2.130.10.10">
    <property type="entry name" value="YVTN repeat-like/Quinoprotein amine dehydrogenase"/>
    <property type="match status" value="1"/>
</dbReference>
<comment type="subcellular location">
    <subcellularLocation>
        <location evidence="1">Cell projection</location>
        <location evidence="1">Cilium</location>
    </subcellularLocation>
    <subcellularLocation>
        <location evidence="2">Cytoplasm</location>
        <location evidence="2">Cytoskeleton</location>
    </subcellularLocation>
</comment>
<dbReference type="GO" id="GO:0034464">
    <property type="term" value="C:BBSome"/>
    <property type="evidence" value="ECO:0007669"/>
    <property type="project" value="UniProtKB-UniRule"/>
</dbReference>
<dbReference type="InterPro" id="IPR055379">
    <property type="entry name" value="BBS2_pf_dom"/>
</dbReference>
<dbReference type="Pfam" id="PF14781">
    <property type="entry name" value="BBS2_N"/>
    <property type="match status" value="1"/>
</dbReference>
<feature type="domain" description="Ciliary BBSome complex subunit 2 N-terminal" evidence="9">
    <location>
        <begin position="68"/>
        <end position="128"/>
    </location>
</feature>
<reference evidence="14" key="1">
    <citation type="submission" date="2022-11" db="EMBL/GenBank/DDBJ databases">
        <authorList>
            <person name="Kikuchi T."/>
        </authorList>
    </citation>
    <scope>NUCLEOTIDE SEQUENCE</scope>
    <source>
        <strain evidence="14">PS1010</strain>
    </source>
</reference>
<evidence type="ECO:0000256" key="2">
    <source>
        <dbReference type="ARBA" id="ARBA00004245"/>
    </source>
</evidence>
<dbReference type="Pfam" id="PF14783">
    <property type="entry name" value="BBS2_Mid"/>
    <property type="match status" value="1"/>
</dbReference>
<dbReference type="PANTHER" id="PTHR32465:SF0">
    <property type="entry name" value="BARDET-BIEDL SYNDROME 2 PROTEIN"/>
    <property type="match status" value="1"/>
</dbReference>
<feature type="coiled-coil region" evidence="8">
    <location>
        <begin position="331"/>
        <end position="365"/>
    </location>
</feature>
<accession>A0A9P1N4B0</accession>
<dbReference type="Pfam" id="PF14782">
    <property type="entry name" value="BBS2_GAE"/>
    <property type="match status" value="1"/>
</dbReference>
<protein>
    <recommendedName>
        <fullName evidence="7">Bardet-Biedl syndrome 2 protein homolog</fullName>
    </recommendedName>
</protein>
<dbReference type="InterPro" id="IPR055380">
    <property type="entry name" value="BBS2_hp_dom"/>
</dbReference>
<evidence type="ECO:0000259" key="11">
    <source>
        <dbReference type="Pfam" id="PF14783"/>
    </source>
</evidence>
<keyword evidence="5 7" id="KW-0206">Cytoskeleton</keyword>
<dbReference type="SUPFAM" id="SSF50978">
    <property type="entry name" value="WD40 repeat-like"/>
    <property type="match status" value="1"/>
</dbReference>
<dbReference type="InterPro" id="IPR016616">
    <property type="entry name" value="Bardet-Biedl_syndrome_2_prot"/>
</dbReference>
<dbReference type="PANTHER" id="PTHR32465">
    <property type="entry name" value="BARDET-BIEDL SYNDROME 2 PROTEIN"/>
    <property type="match status" value="1"/>
</dbReference>
<evidence type="ECO:0000256" key="8">
    <source>
        <dbReference type="SAM" id="Coils"/>
    </source>
</evidence>
<evidence type="ECO:0000256" key="5">
    <source>
        <dbReference type="ARBA" id="ARBA00023212"/>
    </source>
</evidence>
<keyword evidence="3 7" id="KW-0963">Cytoplasm</keyword>
<evidence type="ECO:0000259" key="12">
    <source>
        <dbReference type="Pfam" id="PF23350"/>
    </source>
</evidence>
<dbReference type="Proteomes" id="UP001152747">
    <property type="component" value="Unassembled WGS sequence"/>
</dbReference>
<dbReference type="GO" id="GO:0036064">
    <property type="term" value="C:ciliary basal body"/>
    <property type="evidence" value="ECO:0007669"/>
    <property type="project" value="TreeGrafter"/>
</dbReference>
<dbReference type="InterPro" id="IPR029430">
    <property type="entry name" value="BBS2_N"/>
</dbReference>
<dbReference type="PIRSF" id="PIRSF013684">
    <property type="entry name" value="BBS2"/>
    <property type="match status" value="1"/>
</dbReference>
<name>A0A9P1N4B0_9PELO</name>
<feature type="domain" description="Ciliary BBSome complex subunit 2 middle region" evidence="11">
    <location>
        <begin position="167"/>
        <end position="269"/>
    </location>
</feature>
<keyword evidence="8" id="KW-0175">Coiled coil</keyword>
<sequence length="712" mass="80874">MTDGDRTPEEQEISEVPKIDVELEVVASSTFSLNQRILPNCLISAILEPNGRESVLAVSASNKVFVKDTEISLNINEPIRCMTIAPFGAGYDYVVIGTDAHVICFDIHNNQTIFRKEVPDGVNCFAVGKIADNQEAIYCGGNCCIWGFDREGNNIYWTVTGDVVTCMCICDYDSDGEKELIIGSPDFEIRIFKNDLMRTELMETDALISLTCVADEYFAYALANGTIGVYQRDQRLWRIKSKNIVSAVFRFPNDELMTVVWKMGKVDTRLVKNGDVMSKDQTLSGQVQAAAISRNIDEKSQICVALGDGKVQSYHLQKKKDNETEKTQEMIREFGQKKHNLMMELANYEQEEQMTDAEKEREQRIPVDTTVQCAFLIDQKSRLLYLQLDASNEVIIRSVAMFAEGMFEGGESFLWIPRGRDQSDHVLIPLIIEKDSPNDMHVKAFLGTIDSYKLHVYELSRIIPRFARLAFLTDDSVDFVASDCFVEFELKQRSGKLIEWLQDNFIVDANYAIPNIEENVFELRFAGLVPRSDLNVLIRFNKTDSRLTIFCDCVETTGNLIQSIAEYFAILNLESHAIFPALFKEADEIINDIDPMFEVRDRLTAELQEQQTLVKEAMIRAEDNIGINNLLGARKFYIRLKQLDSAARQSANLRFINNERCIKSMRRLLKIIESTSRLRVGEAGRLIVNSCRVAINEDNKQIITKIMEFGAA</sequence>
<evidence type="ECO:0000256" key="4">
    <source>
        <dbReference type="ARBA" id="ARBA00023069"/>
    </source>
</evidence>
<evidence type="ECO:0000256" key="1">
    <source>
        <dbReference type="ARBA" id="ARBA00004138"/>
    </source>
</evidence>
<dbReference type="AlphaFoldDB" id="A0A9P1N4B0"/>
<evidence type="ECO:0000259" key="9">
    <source>
        <dbReference type="Pfam" id="PF14781"/>
    </source>
</evidence>
<dbReference type="InterPro" id="IPR036322">
    <property type="entry name" value="WD40_repeat_dom_sf"/>
</dbReference>
<gene>
    <name evidence="14" type="ORF">CAMP_LOCUS12001</name>
</gene>
<dbReference type="Pfam" id="PF23353">
    <property type="entry name" value="BBS2_hp"/>
    <property type="match status" value="1"/>
</dbReference>
<proteinExistence type="predicted"/>
<organism evidence="14 15">
    <name type="scientific">Caenorhabditis angaria</name>
    <dbReference type="NCBI Taxonomy" id="860376"/>
    <lineage>
        <taxon>Eukaryota</taxon>
        <taxon>Metazoa</taxon>
        <taxon>Ecdysozoa</taxon>
        <taxon>Nematoda</taxon>
        <taxon>Chromadorea</taxon>
        <taxon>Rhabditida</taxon>
        <taxon>Rhabditina</taxon>
        <taxon>Rhabditomorpha</taxon>
        <taxon>Rhabditoidea</taxon>
        <taxon>Rhabditidae</taxon>
        <taxon>Peloderinae</taxon>
        <taxon>Caenorhabditis</taxon>
    </lineage>
</organism>
<dbReference type="GO" id="GO:0043005">
    <property type="term" value="C:neuron projection"/>
    <property type="evidence" value="ECO:0007669"/>
    <property type="project" value="TreeGrafter"/>
</dbReference>
<dbReference type="InterPro" id="IPR029429">
    <property type="entry name" value="BBS2_Mid"/>
</dbReference>
<evidence type="ECO:0000313" key="15">
    <source>
        <dbReference type="Proteomes" id="UP001152747"/>
    </source>
</evidence>
<feature type="domain" description="BBS2 hairpin" evidence="13">
    <location>
        <begin position="580"/>
        <end position="677"/>
    </location>
</feature>
<dbReference type="Pfam" id="PF23350">
    <property type="entry name" value="BBS2_pf"/>
    <property type="match status" value="1"/>
</dbReference>
<evidence type="ECO:0000256" key="3">
    <source>
        <dbReference type="ARBA" id="ARBA00022490"/>
    </source>
</evidence>